<sequence>MELGGEQLLVRPDLESEGLHFLHVNENNSETMWIPETERNRQDYSSHEDRREAVQRWKTLMRGAAGHGSTPSPRRRVQGKESYRSGAPAEQRRLKAPAGTKTEVSELERRPGSRVPEENWYRQPGESRPIAPIFVQRASSNESKEDIHKYFSKNEWAKWGNAEINLCVHEEKLQHHD</sequence>
<feature type="compositionally biased region" description="Basic and acidic residues" evidence="1">
    <location>
        <begin position="103"/>
        <end position="120"/>
    </location>
</feature>
<reference evidence="2" key="1">
    <citation type="submission" date="2023-06" db="EMBL/GenBank/DDBJ databases">
        <title>Reference genome for the Northern bat (Eptesicus nilssonii), a most northern bat species.</title>
        <authorList>
            <person name="Laine V.N."/>
            <person name="Pulliainen A.T."/>
            <person name="Lilley T.M."/>
        </authorList>
    </citation>
    <scope>NUCLEOTIDE SEQUENCE</scope>
    <source>
        <strain evidence="2">BLF_Eptnil</strain>
        <tissue evidence="2">Kidney</tissue>
    </source>
</reference>
<name>A0AA40HNP9_CNENI</name>
<accession>A0AA40HNP9</accession>
<dbReference type="AlphaFoldDB" id="A0AA40HNP9"/>
<organism evidence="2 3">
    <name type="scientific">Cnephaeus nilssonii</name>
    <name type="common">Northern bat</name>
    <name type="synonym">Eptesicus nilssonii</name>
    <dbReference type="NCBI Taxonomy" id="3371016"/>
    <lineage>
        <taxon>Eukaryota</taxon>
        <taxon>Metazoa</taxon>
        <taxon>Chordata</taxon>
        <taxon>Craniata</taxon>
        <taxon>Vertebrata</taxon>
        <taxon>Euteleostomi</taxon>
        <taxon>Mammalia</taxon>
        <taxon>Eutheria</taxon>
        <taxon>Laurasiatheria</taxon>
        <taxon>Chiroptera</taxon>
        <taxon>Yangochiroptera</taxon>
        <taxon>Vespertilionidae</taxon>
        <taxon>Cnephaeus</taxon>
    </lineage>
</organism>
<comment type="caution">
    <text evidence="2">The sequence shown here is derived from an EMBL/GenBank/DDBJ whole genome shotgun (WGS) entry which is preliminary data.</text>
</comment>
<evidence type="ECO:0000256" key="1">
    <source>
        <dbReference type="SAM" id="MobiDB-lite"/>
    </source>
</evidence>
<keyword evidence="3" id="KW-1185">Reference proteome</keyword>
<gene>
    <name evidence="2" type="ORF">QTO34_005600</name>
</gene>
<dbReference type="Proteomes" id="UP001177744">
    <property type="component" value="Unassembled WGS sequence"/>
</dbReference>
<evidence type="ECO:0000313" key="3">
    <source>
        <dbReference type="Proteomes" id="UP001177744"/>
    </source>
</evidence>
<dbReference type="EMBL" id="JAULJE010000015">
    <property type="protein sequence ID" value="KAK1334593.1"/>
    <property type="molecule type" value="Genomic_DNA"/>
</dbReference>
<evidence type="ECO:0000313" key="2">
    <source>
        <dbReference type="EMBL" id="KAK1334593.1"/>
    </source>
</evidence>
<protein>
    <submittedName>
        <fullName evidence="2">Uncharacterized protein</fullName>
    </submittedName>
</protein>
<proteinExistence type="predicted"/>
<feature type="region of interest" description="Disordered" evidence="1">
    <location>
        <begin position="62"/>
        <end position="124"/>
    </location>
</feature>